<evidence type="ECO:0000256" key="8">
    <source>
        <dbReference type="ARBA" id="ARBA00023284"/>
    </source>
</evidence>
<dbReference type="FunFam" id="3.40.30.10:FF:000007">
    <property type="entry name" value="Thioredoxin-dependent thiol peroxidase"/>
    <property type="match status" value="1"/>
</dbReference>
<proteinExistence type="inferred from homology"/>
<accession>A0A6M4IMX8</accession>
<keyword evidence="16" id="KW-1185">Reference proteome</keyword>
<dbReference type="PANTHER" id="PTHR42801">
    <property type="entry name" value="THIOREDOXIN-DEPENDENT PEROXIDE REDUCTASE"/>
    <property type="match status" value="1"/>
</dbReference>
<evidence type="ECO:0000256" key="2">
    <source>
        <dbReference type="ARBA" id="ARBA00011245"/>
    </source>
</evidence>
<keyword evidence="5" id="KW-0049">Antioxidant</keyword>
<dbReference type="InterPro" id="IPR050924">
    <property type="entry name" value="Peroxiredoxin_BCP/PrxQ"/>
</dbReference>
<evidence type="ECO:0000313" key="15">
    <source>
        <dbReference type="EMBL" id="QJR34372.1"/>
    </source>
</evidence>
<dbReference type="InterPro" id="IPR013766">
    <property type="entry name" value="Thioredoxin_domain"/>
</dbReference>
<dbReference type="RefSeq" id="WP_171223798.1">
    <property type="nucleotide sequence ID" value="NZ_CP053085.1"/>
</dbReference>
<feature type="active site" description="Cysteine sulfenic acid (-SOH) intermediate; for peroxidase activity" evidence="13">
    <location>
        <position position="45"/>
    </location>
</feature>
<dbReference type="GO" id="GO:0034599">
    <property type="term" value="P:cellular response to oxidative stress"/>
    <property type="evidence" value="ECO:0007669"/>
    <property type="project" value="TreeGrafter"/>
</dbReference>
<dbReference type="InterPro" id="IPR036249">
    <property type="entry name" value="Thioredoxin-like_sf"/>
</dbReference>
<keyword evidence="8" id="KW-0676">Redox-active center</keyword>
<dbReference type="Gene3D" id="3.40.30.10">
    <property type="entry name" value="Glutaredoxin"/>
    <property type="match status" value="1"/>
</dbReference>
<dbReference type="EC" id="1.11.1.24" evidence="3"/>
<sequence>MPIAEGIPAPDFTLPTDAGDTLTLSSLRGQWVVLFAYPKDDTSGCTVEACEFRDALPRFDASKAVILGISPDSVKSHVKFKAKFELPYTLLADEEKSVLQAYDVWKEKSMYGKKYMGVERTTFLIDPKGQIAKVFTKVKPAGHAAEVMAAIT</sequence>
<evidence type="ECO:0000256" key="12">
    <source>
        <dbReference type="ARBA" id="ARBA00049091"/>
    </source>
</evidence>
<dbReference type="PANTHER" id="PTHR42801:SF4">
    <property type="entry name" value="AHPC_TSA FAMILY PROTEIN"/>
    <property type="match status" value="1"/>
</dbReference>
<comment type="function">
    <text evidence="1">Thiol-specific peroxidase that catalyzes the reduction of hydrogen peroxide and organic hydroperoxides to water and alcohols, respectively. Plays a role in cell protection against oxidative stress by detoxifying peroxides and as sensor of hydrogen peroxide-mediated signaling events.</text>
</comment>
<dbReference type="GO" id="GO:0005737">
    <property type="term" value="C:cytoplasm"/>
    <property type="evidence" value="ECO:0007669"/>
    <property type="project" value="TreeGrafter"/>
</dbReference>
<evidence type="ECO:0000256" key="13">
    <source>
        <dbReference type="PIRSR" id="PIRSR000239-1"/>
    </source>
</evidence>
<dbReference type="InterPro" id="IPR000866">
    <property type="entry name" value="AhpC/TSA"/>
</dbReference>
<gene>
    <name evidence="15" type="ORF">HKW67_01960</name>
</gene>
<dbReference type="InterPro" id="IPR024706">
    <property type="entry name" value="Peroxiredoxin_AhpC-typ"/>
</dbReference>
<comment type="subunit">
    <text evidence="2">Monomer.</text>
</comment>
<evidence type="ECO:0000256" key="9">
    <source>
        <dbReference type="ARBA" id="ARBA00032824"/>
    </source>
</evidence>
<keyword evidence="7" id="KW-1015">Disulfide bond</keyword>
<evidence type="ECO:0000256" key="5">
    <source>
        <dbReference type="ARBA" id="ARBA00022862"/>
    </source>
</evidence>
<evidence type="ECO:0000256" key="7">
    <source>
        <dbReference type="ARBA" id="ARBA00023157"/>
    </source>
</evidence>
<feature type="domain" description="Thioredoxin" evidence="14">
    <location>
        <begin position="3"/>
        <end position="152"/>
    </location>
</feature>
<keyword evidence="6" id="KW-0560">Oxidoreductase</keyword>
<dbReference type="CDD" id="cd03017">
    <property type="entry name" value="PRX_BCP"/>
    <property type="match status" value="1"/>
</dbReference>
<evidence type="ECO:0000256" key="4">
    <source>
        <dbReference type="ARBA" id="ARBA00022559"/>
    </source>
</evidence>
<dbReference type="EMBL" id="CP053085">
    <property type="protein sequence ID" value="QJR34372.1"/>
    <property type="molecule type" value="Genomic_DNA"/>
</dbReference>
<dbReference type="Pfam" id="PF00578">
    <property type="entry name" value="AhpC-TSA"/>
    <property type="match status" value="1"/>
</dbReference>
<dbReference type="SUPFAM" id="SSF52833">
    <property type="entry name" value="Thioredoxin-like"/>
    <property type="match status" value="1"/>
</dbReference>
<evidence type="ECO:0000256" key="3">
    <source>
        <dbReference type="ARBA" id="ARBA00013017"/>
    </source>
</evidence>
<reference evidence="15 16" key="1">
    <citation type="submission" date="2020-05" db="EMBL/GenBank/DDBJ databases">
        <title>Complete genome sequence of Gemmatimonas greenlandica TET16.</title>
        <authorList>
            <person name="Zeng Y."/>
        </authorList>
    </citation>
    <scope>NUCLEOTIDE SEQUENCE [LARGE SCALE GENOMIC DNA]</scope>
    <source>
        <strain evidence="15 16">TET16</strain>
    </source>
</reference>
<evidence type="ECO:0000256" key="11">
    <source>
        <dbReference type="ARBA" id="ARBA00042639"/>
    </source>
</evidence>
<comment type="catalytic activity">
    <reaction evidence="12">
        <text>a hydroperoxide + [thioredoxin]-dithiol = an alcohol + [thioredoxin]-disulfide + H2O</text>
        <dbReference type="Rhea" id="RHEA:62620"/>
        <dbReference type="Rhea" id="RHEA-COMP:10698"/>
        <dbReference type="Rhea" id="RHEA-COMP:10700"/>
        <dbReference type="ChEBI" id="CHEBI:15377"/>
        <dbReference type="ChEBI" id="CHEBI:29950"/>
        <dbReference type="ChEBI" id="CHEBI:30879"/>
        <dbReference type="ChEBI" id="CHEBI:35924"/>
        <dbReference type="ChEBI" id="CHEBI:50058"/>
        <dbReference type="EC" id="1.11.1.24"/>
    </reaction>
</comment>
<protein>
    <recommendedName>
        <fullName evidence="3">thioredoxin-dependent peroxiredoxin</fullName>
        <ecNumber evidence="3">1.11.1.24</ecNumber>
    </recommendedName>
    <alternativeName>
        <fullName evidence="9">Thioredoxin peroxidase</fullName>
    </alternativeName>
    <alternativeName>
        <fullName evidence="11">Thioredoxin-dependent peroxiredoxin Bcp</fullName>
    </alternativeName>
</protein>
<keyword evidence="4" id="KW-0575">Peroxidase</keyword>
<dbReference type="Proteomes" id="UP000500938">
    <property type="component" value="Chromosome"/>
</dbReference>
<evidence type="ECO:0000256" key="1">
    <source>
        <dbReference type="ARBA" id="ARBA00003330"/>
    </source>
</evidence>
<dbReference type="GO" id="GO:0045454">
    <property type="term" value="P:cell redox homeostasis"/>
    <property type="evidence" value="ECO:0007669"/>
    <property type="project" value="TreeGrafter"/>
</dbReference>
<dbReference type="PROSITE" id="PS51352">
    <property type="entry name" value="THIOREDOXIN_2"/>
    <property type="match status" value="1"/>
</dbReference>
<organism evidence="15 16">
    <name type="scientific">Gemmatimonas groenlandica</name>
    <dbReference type="NCBI Taxonomy" id="2732249"/>
    <lineage>
        <taxon>Bacteria</taxon>
        <taxon>Pseudomonadati</taxon>
        <taxon>Gemmatimonadota</taxon>
        <taxon>Gemmatimonadia</taxon>
        <taxon>Gemmatimonadales</taxon>
        <taxon>Gemmatimonadaceae</taxon>
        <taxon>Gemmatimonas</taxon>
    </lineage>
</organism>
<evidence type="ECO:0000259" key="14">
    <source>
        <dbReference type="PROSITE" id="PS51352"/>
    </source>
</evidence>
<name>A0A6M4IMX8_9BACT</name>
<dbReference type="GO" id="GO:0008379">
    <property type="term" value="F:thioredoxin peroxidase activity"/>
    <property type="evidence" value="ECO:0007669"/>
    <property type="project" value="TreeGrafter"/>
</dbReference>
<comment type="similarity">
    <text evidence="10">Belongs to the peroxiredoxin family. BCP/PrxQ subfamily.</text>
</comment>
<dbReference type="KEGG" id="ggr:HKW67_01960"/>
<evidence type="ECO:0000256" key="6">
    <source>
        <dbReference type="ARBA" id="ARBA00023002"/>
    </source>
</evidence>
<evidence type="ECO:0000256" key="10">
    <source>
        <dbReference type="ARBA" id="ARBA00038489"/>
    </source>
</evidence>
<evidence type="ECO:0000313" key="16">
    <source>
        <dbReference type="Proteomes" id="UP000500938"/>
    </source>
</evidence>
<dbReference type="PIRSF" id="PIRSF000239">
    <property type="entry name" value="AHPC"/>
    <property type="match status" value="1"/>
</dbReference>
<dbReference type="AlphaFoldDB" id="A0A6M4IMX8"/>